<protein>
    <submittedName>
        <fullName evidence="1">Uncharacterized protein</fullName>
    </submittedName>
</protein>
<dbReference type="OrthoDB" id="3252425at2759"/>
<dbReference type="SUPFAM" id="SSF53098">
    <property type="entry name" value="Ribonuclease H-like"/>
    <property type="match status" value="1"/>
</dbReference>
<dbReference type="EMBL" id="VDMD01000011">
    <property type="protein sequence ID" value="TRM62978.1"/>
    <property type="molecule type" value="Genomic_DNA"/>
</dbReference>
<reference evidence="1 2" key="1">
    <citation type="journal article" date="2019" name="New Phytol.">
        <title>Comparative genomics reveals unique wood-decay strategies and fruiting body development in the Schizophyllaceae.</title>
        <authorList>
            <person name="Almasi E."/>
            <person name="Sahu N."/>
            <person name="Krizsan K."/>
            <person name="Balint B."/>
            <person name="Kovacs G.M."/>
            <person name="Kiss B."/>
            <person name="Cseklye J."/>
            <person name="Drula E."/>
            <person name="Henrissat B."/>
            <person name="Nagy I."/>
            <person name="Chovatia M."/>
            <person name="Adam C."/>
            <person name="LaButti K."/>
            <person name="Lipzen A."/>
            <person name="Riley R."/>
            <person name="Grigoriev I.V."/>
            <person name="Nagy L.G."/>
        </authorList>
    </citation>
    <scope>NUCLEOTIDE SEQUENCE [LARGE SCALE GENOMIC DNA]</scope>
    <source>
        <strain evidence="1 2">NL-1724</strain>
    </source>
</reference>
<feature type="non-terminal residue" evidence="1">
    <location>
        <position position="1"/>
    </location>
</feature>
<evidence type="ECO:0000313" key="1">
    <source>
        <dbReference type="EMBL" id="TRM62978.1"/>
    </source>
</evidence>
<gene>
    <name evidence="1" type="ORF">BD626DRAFT_358107</name>
</gene>
<dbReference type="AlphaFoldDB" id="A0A550CDV0"/>
<feature type="non-terminal residue" evidence="1">
    <location>
        <position position="88"/>
    </location>
</feature>
<comment type="caution">
    <text evidence="1">The sequence shown here is derived from an EMBL/GenBank/DDBJ whole genome shotgun (WGS) entry which is preliminary data.</text>
</comment>
<name>A0A550CDV0_9AGAR</name>
<organism evidence="1 2">
    <name type="scientific">Schizophyllum amplum</name>
    <dbReference type="NCBI Taxonomy" id="97359"/>
    <lineage>
        <taxon>Eukaryota</taxon>
        <taxon>Fungi</taxon>
        <taxon>Dikarya</taxon>
        <taxon>Basidiomycota</taxon>
        <taxon>Agaricomycotina</taxon>
        <taxon>Agaricomycetes</taxon>
        <taxon>Agaricomycetidae</taxon>
        <taxon>Agaricales</taxon>
        <taxon>Schizophyllaceae</taxon>
        <taxon>Schizophyllum</taxon>
    </lineage>
</organism>
<evidence type="ECO:0000313" key="2">
    <source>
        <dbReference type="Proteomes" id="UP000320762"/>
    </source>
</evidence>
<sequence>EELPNFEGAEEADLKDSLRPVKFMLVKLRKLAFKIINSTTILLPAWKESLQKLRMEIKLLPRDVRTRWNSTYDMLVSALEHRAAVEQL</sequence>
<accession>A0A550CDV0</accession>
<dbReference type="Proteomes" id="UP000320762">
    <property type="component" value="Unassembled WGS sequence"/>
</dbReference>
<keyword evidence="2" id="KW-1185">Reference proteome</keyword>
<proteinExistence type="predicted"/>
<dbReference type="InterPro" id="IPR012337">
    <property type="entry name" value="RNaseH-like_sf"/>
</dbReference>